<dbReference type="SMART" id="SM00849">
    <property type="entry name" value="Lactamase_B"/>
    <property type="match status" value="1"/>
</dbReference>
<dbReference type="RefSeq" id="WP_011753053.1">
    <property type="nucleotide sequence ID" value="NC_008698.1"/>
</dbReference>
<dbReference type="eggNOG" id="arCOG00503">
    <property type="taxonomic scope" value="Archaea"/>
</dbReference>
<organism evidence="2 3">
    <name type="scientific">Thermofilum pendens (strain DSM 2475 / Hrk 5)</name>
    <dbReference type="NCBI Taxonomy" id="368408"/>
    <lineage>
        <taxon>Archaea</taxon>
        <taxon>Thermoproteota</taxon>
        <taxon>Thermoprotei</taxon>
        <taxon>Thermofilales</taxon>
        <taxon>Thermofilaceae</taxon>
        <taxon>Thermofilum</taxon>
    </lineage>
</organism>
<name>A1S008_THEPD</name>
<dbReference type="InterPro" id="IPR001279">
    <property type="entry name" value="Metallo-B-lactamas"/>
</dbReference>
<accession>A1S008</accession>
<dbReference type="PANTHER" id="PTHR13754">
    <property type="entry name" value="METALLO-BETA-LACTAMASE SUPERFAMILY PROTEIN"/>
    <property type="match status" value="1"/>
</dbReference>
<dbReference type="PANTHER" id="PTHR13754:SF18">
    <property type="entry name" value="7,8-DIHYDROPTERIN-6-METHYL-4-(BETA-D-RIBOFURANOSYL)-AMINOBENZENE-5'-PHOSPHATE SYNTHASE"/>
    <property type="match status" value="1"/>
</dbReference>
<keyword evidence="3" id="KW-1185">Reference proteome</keyword>
<dbReference type="Pfam" id="PF00753">
    <property type="entry name" value="Lactamase_B"/>
    <property type="match status" value="1"/>
</dbReference>
<dbReference type="InterPro" id="IPR041712">
    <property type="entry name" value="DHPS-like_MBL-fold"/>
</dbReference>
<dbReference type="InterPro" id="IPR036866">
    <property type="entry name" value="RibonucZ/Hydroxyglut_hydro"/>
</dbReference>
<proteinExistence type="predicted"/>
<dbReference type="HOGENOM" id="CLU_036012_0_0_2"/>
<dbReference type="AlphaFoldDB" id="A1S008"/>
<sequence length="295" mass="31383">MPRPSLIGVEVTVLVDDYAGFSRLLAEHGFSVYLSLSYDDGSKYRVLFDTGRSGRVLLENASSLRLSLEEVDAVVLSHRHYDHAGGLPALLEKAGFKPVVAHPDVVKPSYADSGGFKRFSVALPAKAWEEVAGGSELVLTRAPLELAPGAWFLGEVERIYDNSYAVKGFYTLSGGEVVEDKLLDDTGLAVRVGDKALLVAGCSHSGISNLVRKALLVTGARTVTVIGGLHLAGATAEEVERVVSELSSLGVEEIHAGHCTGLRGEAALLKAFGGRAHRIHSGYRLALPGKAEPRE</sequence>
<protein>
    <submittedName>
        <fullName evidence="2">Beta-lactamase domain protein</fullName>
    </submittedName>
</protein>
<evidence type="ECO:0000313" key="2">
    <source>
        <dbReference type="EMBL" id="ABL78788.1"/>
    </source>
</evidence>
<dbReference type="STRING" id="368408.Tpen_1391"/>
<feature type="domain" description="Metallo-beta-lactamase" evidence="1">
    <location>
        <begin position="32"/>
        <end position="258"/>
    </location>
</feature>
<dbReference type="GeneID" id="4600674"/>
<evidence type="ECO:0000259" key="1">
    <source>
        <dbReference type="SMART" id="SM00849"/>
    </source>
</evidence>
<reference evidence="3" key="1">
    <citation type="journal article" date="2008" name="J. Bacteriol.">
        <title>Genome sequence of Thermofilum pendens reveals an exceptional loss of biosynthetic pathways without genome reduction.</title>
        <authorList>
            <person name="Anderson I."/>
            <person name="Rodriguez J."/>
            <person name="Susanti D."/>
            <person name="Porat I."/>
            <person name="Reich C."/>
            <person name="Ulrich L.E."/>
            <person name="Elkins J.G."/>
            <person name="Mavromatis K."/>
            <person name="Lykidis A."/>
            <person name="Kim E."/>
            <person name="Thompson L.S."/>
            <person name="Nolan M."/>
            <person name="Land M."/>
            <person name="Copeland A."/>
            <person name="Lapidus A."/>
            <person name="Lucas S."/>
            <person name="Detter C."/>
            <person name="Zhulin I.B."/>
            <person name="Olsen G.J."/>
            <person name="Whitman W."/>
            <person name="Mukhopadhyay B."/>
            <person name="Bristow J."/>
            <person name="Kyrpides N."/>
        </authorList>
    </citation>
    <scope>NUCLEOTIDE SEQUENCE [LARGE SCALE GENOMIC DNA]</scope>
    <source>
        <strain evidence="3">DSM 2475 / Hrk 5</strain>
    </source>
</reference>
<dbReference type="SUPFAM" id="SSF56281">
    <property type="entry name" value="Metallo-hydrolase/oxidoreductase"/>
    <property type="match status" value="1"/>
</dbReference>
<dbReference type="EMBL" id="CP000505">
    <property type="protein sequence ID" value="ABL78788.1"/>
    <property type="molecule type" value="Genomic_DNA"/>
</dbReference>
<dbReference type="EnsemblBacteria" id="ABL78788">
    <property type="protein sequence ID" value="ABL78788"/>
    <property type="gene ID" value="Tpen_1391"/>
</dbReference>
<dbReference type="KEGG" id="tpe:Tpen_1391"/>
<gene>
    <name evidence="2" type="ordered locus">Tpen_1391</name>
</gene>
<dbReference type="GO" id="GO:0016740">
    <property type="term" value="F:transferase activity"/>
    <property type="evidence" value="ECO:0007669"/>
    <property type="project" value="TreeGrafter"/>
</dbReference>
<dbReference type="InterPro" id="IPR052926">
    <property type="entry name" value="Metallo-beta-lactamase_dom"/>
</dbReference>
<dbReference type="CDD" id="cd07713">
    <property type="entry name" value="DHPS-like_MBL-fold"/>
    <property type="match status" value="1"/>
</dbReference>
<evidence type="ECO:0000313" key="3">
    <source>
        <dbReference type="Proteomes" id="UP000000641"/>
    </source>
</evidence>
<dbReference type="OrthoDB" id="7773at2157"/>
<dbReference type="Gene3D" id="3.60.15.10">
    <property type="entry name" value="Ribonuclease Z/Hydroxyacylglutathione hydrolase-like"/>
    <property type="match status" value="1"/>
</dbReference>
<dbReference type="Proteomes" id="UP000000641">
    <property type="component" value="Chromosome"/>
</dbReference>